<feature type="transmembrane region" description="Helical" evidence="1">
    <location>
        <begin position="118"/>
        <end position="140"/>
    </location>
</feature>
<gene>
    <name evidence="2" type="ORF">CATMQ487_19760</name>
</gene>
<dbReference type="Proteomes" id="UP001057498">
    <property type="component" value="Chromosome"/>
</dbReference>
<accession>A0ABN6PPC6</accession>
<keyword evidence="1" id="KW-0472">Membrane</keyword>
<sequence>MRDFRPYLASLTSPMVALFPVATVAVRQLDAPTLIAASPGGETPLRAIGLVLMLFPIAYMLLALGAHLMARSFLRSGLDTRRRFVAGAGVLALVTAPLATAAAYLAGWPGAQDFPPAWGALTALFVISALPSSACWWWIAGPGRAQLAGRGAAA</sequence>
<keyword evidence="1" id="KW-1133">Transmembrane helix</keyword>
<evidence type="ECO:0000313" key="3">
    <source>
        <dbReference type="Proteomes" id="UP001057498"/>
    </source>
</evidence>
<reference evidence="2" key="1">
    <citation type="submission" date="2022-04" db="EMBL/GenBank/DDBJ databases">
        <title>Whole genome sequence of Sphaerotilus sp. FB-5.</title>
        <authorList>
            <person name="Takeda M."/>
            <person name="Narihara S."/>
            <person name="Akimoto M."/>
            <person name="Akimoto R."/>
            <person name="Nishiyashiki S."/>
            <person name="Murakami T."/>
        </authorList>
    </citation>
    <scope>NUCLEOTIDE SEQUENCE</scope>
    <source>
        <strain evidence="2">FB-5</strain>
    </source>
</reference>
<dbReference type="RefSeq" id="WP_251973080.1">
    <property type="nucleotide sequence ID" value="NZ_AP025730.1"/>
</dbReference>
<name>A0ABN6PPC6_9BURK</name>
<evidence type="ECO:0000256" key="1">
    <source>
        <dbReference type="SAM" id="Phobius"/>
    </source>
</evidence>
<evidence type="ECO:0000313" key="2">
    <source>
        <dbReference type="EMBL" id="BDI05006.1"/>
    </source>
</evidence>
<protein>
    <submittedName>
        <fullName evidence="2">Uncharacterized protein</fullName>
    </submittedName>
</protein>
<keyword evidence="1" id="KW-0812">Transmembrane</keyword>
<dbReference type="EMBL" id="AP025730">
    <property type="protein sequence ID" value="BDI05006.1"/>
    <property type="molecule type" value="Genomic_DNA"/>
</dbReference>
<feature type="transmembrane region" description="Helical" evidence="1">
    <location>
        <begin position="84"/>
        <end position="106"/>
    </location>
</feature>
<organism evidence="2 3">
    <name type="scientific">Sphaerotilus microaerophilus</name>
    <dbReference type="NCBI Taxonomy" id="2914710"/>
    <lineage>
        <taxon>Bacteria</taxon>
        <taxon>Pseudomonadati</taxon>
        <taxon>Pseudomonadota</taxon>
        <taxon>Betaproteobacteria</taxon>
        <taxon>Burkholderiales</taxon>
        <taxon>Sphaerotilaceae</taxon>
        <taxon>Sphaerotilus</taxon>
    </lineage>
</organism>
<keyword evidence="3" id="KW-1185">Reference proteome</keyword>
<feature type="transmembrane region" description="Helical" evidence="1">
    <location>
        <begin position="47"/>
        <end position="64"/>
    </location>
</feature>
<proteinExistence type="predicted"/>